<dbReference type="RefSeq" id="WP_196954388.1">
    <property type="nucleotide sequence ID" value="NZ_JADWYK010000003.1"/>
</dbReference>
<sequence>MWKKLLYYASFSGLYVALFVYRIVELFFFEFTGPLKEDYSFWELLALPSGYWEIKLTYATCSFLYFPFGIPLLYVKTDTILPLVAIILDSLFIAWLLQRLFKKIKLQQLHVEHS</sequence>
<protein>
    <submittedName>
        <fullName evidence="2">Uncharacterized protein</fullName>
    </submittedName>
</protein>
<name>A0ABS0KZT6_9BACT</name>
<gene>
    <name evidence="2" type="ORF">I5L79_07445</name>
</gene>
<dbReference type="EMBL" id="JADWYK010000003">
    <property type="protein sequence ID" value="MBG8553374.1"/>
    <property type="molecule type" value="Genomic_DNA"/>
</dbReference>
<dbReference type="Proteomes" id="UP000601099">
    <property type="component" value="Unassembled WGS sequence"/>
</dbReference>
<keyword evidence="1" id="KW-0812">Transmembrane</keyword>
<organism evidence="2 3">
    <name type="scientific">Hymenobacter guriensis</name>
    <dbReference type="NCBI Taxonomy" id="2793065"/>
    <lineage>
        <taxon>Bacteria</taxon>
        <taxon>Pseudomonadati</taxon>
        <taxon>Bacteroidota</taxon>
        <taxon>Cytophagia</taxon>
        <taxon>Cytophagales</taxon>
        <taxon>Hymenobacteraceae</taxon>
        <taxon>Hymenobacter</taxon>
    </lineage>
</organism>
<proteinExistence type="predicted"/>
<feature type="transmembrane region" description="Helical" evidence="1">
    <location>
        <begin position="56"/>
        <end position="74"/>
    </location>
</feature>
<keyword evidence="3" id="KW-1185">Reference proteome</keyword>
<reference evidence="2 3" key="1">
    <citation type="submission" date="2020-11" db="EMBL/GenBank/DDBJ databases">
        <title>Hymenobacter sp.</title>
        <authorList>
            <person name="Kim M.K."/>
        </authorList>
    </citation>
    <scope>NUCLEOTIDE SEQUENCE [LARGE SCALE GENOMIC DNA]</scope>
    <source>
        <strain evidence="2 3">BT594</strain>
    </source>
</reference>
<evidence type="ECO:0000313" key="2">
    <source>
        <dbReference type="EMBL" id="MBG8553374.1"/>
    </source>
</evidence>
<evidence type="ECO:0000313" key="3">
    <source>
        <dbReference type="Proteomes" id="UP000601099"/>
    </source>
</evidence>
<evidence type="ECO:0000256" key="1">
    <source>
        <dbReference type="SAM" id="Phobius"/>
    </source>
</evidence>
<comment type="caution">
    <text evidence="2">The sequence shown here is derived from an EMBL/GenBank/DDBJ whole genome shotgun (WGS) entry which is preliminary data.</text>
</comment>
<feature type="transmembrane region" description="Helical" evidence="1">
    <location>
        <begin position="80"/>
        <end position="97"/>
    </location>
</feature>
<accession>A0ABS0KZT6</accession>
<keyword evidence="1" id="KW-1133">Transmembrane helix</keyword>
<keyword evidence="1" id="KW-0472">Membrane</keyword>
<feature type="transmembrane region" description="Helical" evidence="1">
    <location>
        <begin position="6"/>
        <end position="24"/>
    </location>
</feature>